<organism evidence="1 2">
    <name type="scientific">Lojkania enalia</name>
    <dbReference type="NCBI Taxonomy" id="147567"/>
    <lineage>
        <taxon>Eukaryota</taxon>
        <taxon>Fungi</taxon>
        <taxon>Dikarya</taxon>
        <taxon>Ascomycota</taxon>
        <taxon>Pezizomycotina</taxon>
        <taxon>Dothideomycetes</taxon>
        <taxon>Pleosporomycetidae</taxon>
        <taxon>Pleosporales</taxon>
        <taxon>Pleosporales incertae sedis</taxon>
        <taxon>Lojkania</taxon>
    </lineage>
</organism>
<dbReference type="EMBL" id="ML986598">
    <property type="protein sequence ID" value="KAF2266460.1"/>
    <property type="molecule type" value="Genomic_DNA"/>
</dbReference>
<dbReference type="Proteomes" id="UP000800093">
    <property type="component" value="Unassembled WGS sequence"/>
</dbReference>
<proteinExistence type="predicted"/>
<dbReference type="AlphaFoldDB" id="A0A9P4N1T7"/>
<protein>
    <submittedName>
        <fullName evidence="1">Uncharacterized protein</fullName>
    </submittedName>
</protein>
<keyword evidence="2" id="KW-1185">Reference proteome</keyword>
<evidence type="ECO:0000313" key="1">
    <source>
        <dbReference type="EMBL" id="KAF2266460.1"/>
    </source>
</evidence>
<gene>
    <name evidence="1" type="ORF">CC78DRAFT_578161</name>
</gene>
<comment type="caution">
    <text evidence="1">The sequence shown here is derived from an EMBL/GenBank/DDBJ whole genome shotgun (WGS) entry which is preliminary data.</text>
</comment>
<name>A0A9P4N1T7_9PLEO</name>
<sequence length="181" mass="20376">MAALGRDCTQGLDPVNHCSSQQQSPPYFRKPRCRDCPKFDQRECVSFRFLNSTKFANVFDEVSLIPALAILSVNVYRHYTKLRILADAMYSSIMANGSTCPTGNLNTQTFLAIATTQLWEKLDKTRVSEEQRKLDTHSDIPFSKFGVNLKFVWRFLAEQLHLVRGTSHIPNTIGSGNSSGV</sequence>
<reference evidence="2" key="1">
    <citation type="journal article" date="2020" name="Stud. Mycol.">
        <title>101 Dothideomycetes genomes: A test case for predicting lifestyles and emergence of pathogens.</title>
        <authorList>
            <person name="Haridas S."/>
            <person name="Albert R."/>
            <person name="Binder M."/>
            <person name="Bloem J."/>
            <person name="LaButti K."/>
            <person name="Salamov A."/>
            <person name="Andreopoulos B."/>
            <person name="Baker S."/>
            <person name="Barry K."/>
            <person name="Bills G."/>
            <person name="Bluhm B."/>
            <person name="Cannon C."/>
            <person name="Castanera R."/>
            <person name="Culley D."/>
            <person name="Daum C."/>
            <person name="Ezra D."/>
            <person name="Gonzalez J."/>
            <person name="Henrissat B."/>
            <person name="Kuo A."/>
            <person name="Liang C."/>
            <person name="Lipzen A."/>
            <person name="Lutzoni F."/>
            <person name="Magnuson J."/>
            <person name="Mondo S."/>
            <person name="Nolan M."/>
            <person name="Ohm R."/>
            <person name="Pangilinan J."/>
            <person name="Park H.-J."/>
            <person name="Ramirez L."/>
            <person name="Alfaro M."/>
            <person name="Sun H."/>
            <person name="Tritt A."/>
            <person name="Yoshinaga Y."/>
            <person name="Zwiers L.-H."/>
            <person name="Turgeon B."/>
            <person name="Goodwin S."/>
            <person name="Spatafora J."/>
            <person name="Crous P."/>
            <person name="Grigoriev I."/>
        </authorList>
    </citation>
    <scope>NUCLEOTIDE SEQUENCE [LARGE SCALE GENOMIC DNA]</scope>
    <source>
        <strain evidence="2">CBS 304.66</strain>
    </source>
</reference>
<accession>A0A9P4N1T7</accession>
<evidence type="ECO:0000313" key="2">
    <source>
        <dbReference type="Proteomes" id="UP000800093"/>
    </source>
</evidence>